<keyword evidence="8" id="KW-1185">Reference proteome</keyword>
<comment type="similarity">
    <text evidence="2 6">Belongs to the transposase mutator family.</text>
</comment>
<reference evidence="7 8" key="1">
    <citation type="submission" date="2019-08" db="EMBL/GenBank/DDBJ databases">
        <title>Bradymonadales sp. TMQ4.</title>
        <authorList>
            <person name="Liang Q."/>
        </authorList>
    </citation>
    <scope>NUCLEOTIDE SEQUENCE [LARGE SCALE GENOMIC DNA]</scope>
    <source>
        <strain evidence="7 8">TMQ4</strain>
    </source>
</reference>
<dbReference type="AlphaFoldDB" id="A0A5C6X330"/>
<evidence type="ECO:0000256" key="5">
    <source>
        <dbReference type="ARBA" id="ARBA00023172"/>
    </source>
</evidence>
<keyword evidence="4 6" id="KW-0238">DNA-binding</keyword>
<evidence type="ECO:0000313" key="7">
    <source>
        <dbReference type="EMBL" id="TXD33914.1"/>
    </source>
</evidence>
<dbReference type="GO" id="GO:0006313">
    <property type="term" value="P:DNA transposition"/>
    <property type="evidence" value="ECO:0007669"/>
    <property type="project" value="UniProtKB-UniRule"/>
</dbReference>
<comment type="caution">
    <text evidence="7">The sequence shown here is derived from an EMBL/GenBank/DDBJ whole genome shotgun (WGS) entry which is preliminary data.</text>
</comment>
<evidence type="ECO:0000256" key="1">
    <source>
        <dbReference type="ARBA" id="ARBA00002190"/>
    </source>
</evidence>
<dbReference type="Proteomes" id="UP000321412">
    <property type="component" value="Unassembled WGS sequence"/>
</dbReference>
<dbReference type="PANTHER" id="PTHR33217">
    <property type="entry name" value="TRANSPOSASE FOR INSERTION SEQUENCE ELEMENT IS1081"/>
    <property type="match status" value="1"/>
</dbReference>
<evidence type="ECO:0000256" key="4">
    <source>
        <dbReference type="ARBA" id="ARBA00023125"/>
    </source>
</evidence>
<dbReference type="InterPro" id="IPR001207">
    <property type="entry name" value="Transposase_mutator"/>
</dbReference>
<organism evidence="7 8">
    <name type="scientific">Lujinxingia vulgaris</name>
    <dbReference type="NCBI Taxonomy" id="2600176"/>
    <lineage>
        <taxon>Bacteria</taxon>
        <taxon>Deltaproteobacteria</taxon>
        <taxon>Bradymonadales</taxon>
        <taxon>Lujinxingiaceae</taxon>
        <taxon>Lujinxingia</taxon>
    </lineage>
</organism>
<keyword evidence="3 6" id="KW-0815">Transposition</keyword>
<dbReference type="RefSeq" id="WP_146983373.1">
    <property type="nucleotide sequence ID" value="NZ_VOSM01000018.1"/>
</dbReference>
<dbReference type="GO" id="GO:0003677">
    <property type="term" value="F:DNA binding"/>
    <property type="evidence" value="ECO:0007669"/>
    <property type="project" value="UniProtKB-UniRule"/>
</dbReference>
<evidence type="ECO:0000256" key="2">
    <source>
        <dbReference type="ARBA" id="ARBA00010961"/>
    </source>
</evidence>
<accession>A0A5C6X330</accession>
<dbReference type="GO" id="GO:0004803">
    <property type="term" value="F:transposase activity"/>
    <property type="evidence" value="ECO:0007669"/>
    <property type="project" value="UniProtKB-UniRule"/>
</dbReference>
<protein>
    <recommendedName>
        <fullName evidence="6">Mutator family transposase</fullName>
    </recommendedName>
</protein>
<sequence>MTKKRRGGRRRTADERMLPEALEELLRPMAREAAREQMTLGQVVSSSPMSELLGRFVELMLEAEQEHHLGYGRGERESEALRFGNRRNGYGSKVLKTQFGEVPISVPRDREGSFLPRVVPKHGQLSETIAGQILSLYTSGMSQRDIHRHVEELYNIEVDDGLVSRVVARVEPELIAWRNRPLEAVWPCIFVDALYVNTRHESGVERTAVYTAVGYNCEGIRQILGVWMAGEGQKSESASFWHQVLLDLKRRGVEDIFILCADGLSGMEQAVATNFPQTRFQRCVVHLIRNSMRYVPSKLRQEASADVRAIYQAVSFEAAKFALQQLQEKWRRKEPHLCDVWKNALPHLENLWTYGYALRRLVYTTNMVENLHRQIRKVTKTKSSFPNHDSALRLITLKLREIHDGFKLPRSDWAAIRSELELTFQDRVPNYVPWEGRADS</sequence>
<keyword evidence="6" id="KW-0814">Transposable element</keyword>
<evidence type="ECO:0000256" key="3">
    <source>
        <dbReference type="ARBA" id="ARBA00022578"/>
    </source>
</evidence>
<dbReference type="Pfam" id="PF00872">
    <property type="entry name" value="Transposase_mut"/>
    <property type="match status" value="1"/>
</dbReference>
<keyword evidence="5 6" id="KW-0233">DNA recombination</keyword>
<dbReference type="OrthoDB" id="9815585at2"/>
<evidence type="ECO:0000256" key="6">
    <source>
        <dbReference type="RuleBase" id="RU365089"/>
    </source>
</evidence>
<dbReference type="EMBL" id="VOSM01000018">
    <property type="protein sequence ID" value="TXD33914.1"/>
    <property type="molecule type" value="Genomic_DNA"/>
</dbReference>
<gene>
    <name evidence="7" type="ORF">FRC98_20175</name>
</gene>
<proteinExistence type="inferred from homology"/>
<evidence type="ECO:0000313" key="8">
    <source>
        <dbReference type="Proteomes" id="UP000321412"/>
    </source>
</evidence>
<dbReference type="PANTHER" id="PTHR33217:SF8">
    <property type="entry name" value="MUTATOR FAMILY TRANSPOSASE"/>
    <property type="match status" value="1"/>
</dbReference>
<comment type="function">
    <text evidence="1 6">Required for the transposition of the insertion element.</text>
</comment>
<dbReference type="NCBIfam" id="NF033543">
    <property type="entry name" value="transpos_IS256"/>
    <property type="match status" value="1"/>
</dbReference>
<name>A0A5C6X330_9DELT</name>